<reference evidence="1" key="1">
    <citation type="submission" date="2022-07" db="EMBL/GenBank/DDBJ databases">
        <title>Phylogenomic reconstructions and comparative analyses of Kickxellomycotina fungi.</title>
        <authorList>
            <person name="Reynolds N.K."/>
            <person name="Stajich J.E."/>
            <person name="Barry K."/>
            <person name="Grigoriev I.V."/>
            <person name="Crous P."/>
            <person name="Smith M.E."/>
        </authorList>
    </citation>
    <scope>NUCLEOTIDE SEQUENCE</scope>
    <source>
        <strain evidence="1">NRRL 5244</strain>
    </source>
</reference>
<dbReference type="EMBL" id="JANBPW010003068">
    <property type="protein sequence ID" value="KAJ1938748.1"/>
    <property type="molecule type" value="Genomic_DNA"/>
</dbReference>
<feature type="non-terminal residue" evidence="1">
    <location>
        <position position="327"/>
    </location>
</feature>
<gene>
    <name evidence="1" type="ORF">FBU59_004345</name>
</gene>
<evidence type="ECO:0000313" key="1">
    <source>
        <dbReference type="EMBL" id="KAJ1938748.1"/>
    </source>
</evidence>
<comment type="caution">
    <text evidence="1">The sequence shown here is derived from an EMBL/GenBank/DDBJ whole genome shotgun (WGS) entry which is preliminary data.</text>
</comment>
<organism evidence="1 2">
    <name type="scientific">Linderina macrospora</name>
    <dbReference type="NCBI Taxonomy" id="4868"/>
    <lineage>
        <taxon>Eukaryota</taxon>
        <taxon>Fungi</taxon>
        <taxon>Fungi incertae sedis</taxon>
        <taxon>Zoopagomycota</taxon>
        <taxon>Kickxellomycotina</taxon>
        <taxon>Kickxellomycetes</taxon>
        <taxon>Kickxellales</taxon>
        <taxon>Kickxellaceae</taxon>
        <taxon>Linderina</taxon>
    </lineage>
</organism>
<accession>A0ACC1J627</accession>
<keyword evidence="2" id="KW-1185">Reference proteome</keyword>
<protein>
    <submittedName>
        <fullName evidence="1">Uncharacterized protein</fullName>
    </submittedName>
</protein>
<feature type="non-terminal residue" evidence="1">
    <location>
        <position position="1"/>
    </location>
</feature>
<name>A0ACC1J627_9FUNG</name>
<evidence type="ECO:0000313" key="2">
    <source>
        <dbReference type="Proteomes" id="UP001150603"/>
    </source>
</evidence>
<dbReference type="Proteomes" id="UP001150603">
    <property type="component" value="Unassembled WGS sequence"/>
</dbReference>
<proteinExistence type="predicted"/>
<sequence>SARPTSGSKYQSVTPAKLHLTHTELAHLQGVISRLASIREPLRELLLSSTVAKPDDPSPNHARTLKLDKLHTHIQQQLDLTESLLHQYTSALTNTPASEQRPESHQQRTSAPQPSSASSVTERNISTAWSLSPITVSQAIVVNEVYSRLSKQQRAAIDERIPLIPRRDIAAANNQQLGTVLDLVQSLFRATAREGTATELCRSLDTIPPGIVAYAIAASISHMFQRLTPNSIIEGARFLHAGGAHNPNAMTDSPAMQALKLIKDHTSFVTRFVESSILLPTQAHMRARRIEWWVTAAYLLRELGDYESLNGVICTISNLVVNRMNET</sequence>